<gene>
    <name evidence="2" type="ORF">AVDCRST_MAG30-1735</name>
</gene>
<sequence length="70" mass="7803">CRAASCRSRSSPRCSPPHRSRSPRRSRRRRRRSRGRRPTSATTGGSWRARSPSASCAGSAPTRATAPRRR</sequence>
<protein>
    <submittedName>
        <fullName evidence="2">Uncharacterized protein</fullName>
    </submittedName>
</protein>
<proteinExistence type="predicted"/>
<evidence type="ECO:0000256" key="1">
    <source>
        <dbReference type="SAM" id="MobiDB-lite"/>
    </source>
</evidence>
<feature type="compositionally biased region" description="Low complexity" evidence="1">
    <location>
        <begin position="1"/>
        <end position="13"/>
    </location>
</feature>
<feature type="compositionally biased region" description="Basic residues" evidence="1">
    <location>
        <begin position="16"/>
        <end position="37"/>
    </location>
</feature>
<name>A0A6J4SG00_9ACTN</name>
<accession>A0A6J4SG00</accession>
<feature type="region of interest" description="Disordered" evidence="1">
    <location>
        <begin position="1"/>
        <end position="70"/>
    </location>
</feature>
<evidence type="ECO:0000313" key="2">
    <source>
        <dbReference type="EMBL" id="CAA9497918.1"/>
    </source>
</evidence>
<organism evidence="2">
    <name type="scientific">uncultured Solirubrobacteraceae bacterium</name>
    <dbReference type="NCBI Taxonomy" id="1162706"/>
    <lineage>
        <taxon>Bacteria</taxon>
        <taxon>Bacillati</taxon>
        <taxon>Actinomycetota</taxon>
        <taxon>Thermoleophilia</taxon>
        <taxon>Solirubrobacterales</taxon>
        <taxon>Solirubrobacteraceae</taxon>
        <taxon>environmental samples</taxon>
    </lineage>
</organism>
<reference evidence="2" key="1">
    <citation type="submission" date="2020-02" db="EMBL/GenBank/DDBJ databases">
        <authorList>
            <person name="Meier V. D."/>
        </authorList>
    </citation>
    <scope>NUCLEOTIDE SEQUENCE</scope>
    <source>
        <strain evidence="2">AVDCRST_MAG30</strain>
    </source>
</reference>
<feature type="non-terminal residue" evidence="2">
    <location>
        <position position="70"/>
    </location>
</feature>
<dbReference type="AlphaFoldDB" id="A0A6J4SG00"/>
<feature type="compositionally biased region" description="Low complexity" evidence="1">
    <location>
        <begin position="60"/>
        <end position="70"/>
    </location>
</feature>
<feature type="non-terminal residue" evidence="2">
    <location>
        <position position="1"/>
    </location>
</feature>
<dbReference type="EMBL" id="CADCVS010000233">
    <property type="protein sequence ID" value="CAA9497918.1"/>
    <property type="molecule type" value="Genomic_DNA"/>
</dbReference>